<feature type="domain" description="AB hydrolase-1" evidence="2">
    <location>
        <begin position="175"/>
        <end position="294"/>
    </location>
</feature>
<dbReference type="PATRIC" id="fig|1246995.3.peg.4114"/>
<keyword evidence="1" id="KW-0472">Membrane</keyword>
<evidence type="ECO:0000259" key="2">
    <source>
        <dbReference type="Pfam" id="PF00561"/>
    </source>
</evidence>
<keyword evidence="3" id="KW-0378">Hydrolase</keyword>
<feature type="transmembrane region" description="Helical" evidence="1">
    <location>
        <begin position="24"/>
        <end position="41"/>
    </location>
</feature>
<dbReference type="AlphaFoldDB" id="U5W2W2"/>
<dbReference type="GO" id="GO:0004177">
    <property type="term" value="F:aminopeptidase activity"/>
    <property type="evidence" value="ECO:0007669"/>
    <property type="project" value="UniProtKB-KW"/>
</dbReference>
<dbReference type="InterPro" id="IPR000073">
    <property type="entry name" value="AB_hydrolase_1"/>
</dbReference>
<organism evidence="3 4">
    <name type="scientific">Actinoplanes friuliensis DSM 7358</name>
    <dbReference type="NCBI Taxonomy" id="1246995"/>
    <lineage>
        <taxon>Bacteria</taxon>
        <taxon>Bacillati</taxon>
        <taxon>Actinomycetota</taxon>
        <taxon>Actinomycetes</taxon>
        <taxon>Micromonosporales</taxon>
        <taxon>Micromonosporaceae</taxon>
        <taxon>Actinoplanes</taxon>
    </lineage>
</organism>
<dbReference type="InterPro" id="IPR029058">
    <property type="entry name" value="AB_hydrolase_fold"/>
</dbReference>
<proteinExistence type="predicted"/>
<evidence type="ECO:0000256" key="1">
    <source>
        <dbReference type="SAM" id="Phobius"/>
    </source>
</evidence>
<dbReference type="eggNOG" id="COG2267">
    <property type="taxonomic scope" value="Bacteria"/>
</dbReference>
<dbReference type="SUPFAM" id="SSF53474">
    <property type="entry name" value="alpha/beta-Hydrolases"/>
    <property type="match status" value="1"/>
</dbReference>
<accession>U5W2W2</accession>
<keyword evidence="3" id="KW-0645">Protease</keyword>
<dbReference type="Proteomes" id="UP000017746">
    <property type="component" value="Chromosome"/>
</dbReference>
<dbReference type="STRING" id="1246995.AFR_20290"/>
<name>U5W2W2_9ACTN</name>
<dbReference type="EMBL" id="CP006272">
    <property type="protein sequence ID" value="AGZ42330.1"/>
    <property type="molecule type" value="Genomic_DNA"/>
</dbReference>
<dbReference type="Pfam" id="PF00561">
    <property type="entry name" value="Abhydrolase_1"/>
    <property type="match status" value="1"/>
</dbReference>
<feature type="transmembrane region" description="Helical" evidence="1">
    <location>
        <begin position="119"/>
        <end position="139"/>
    </location>
</feature>
<evidence type="ECO:0000313" key="3">
    <source>
        <dbReference type="EMBL" id="AGZ42330.1"/>
    </source>
</evidence>
<feature type="transmembrane region" description="Helical" evidence="1">
    <location>
        <begin position="78"/>
        <end position="107"/>
    </location>
</feature>
<evidence type="ECO:0000313" key="4">
    <source>
        <dbReference type="Proteomes" id="UP000017746"/>
    </source>
</evidence>
<sequence length="457" mass="48989">MPAVLWGIGAGWWMPRGPLTGTQVVWSVVLSLAVGGLAGWASRSRWSMLIAPTVFWIAVEVLRLRVDGPSVDAPHASAFGFVTLIAGRGLQGLLSSLPMLLGAAYGAAVARSGGRFRRYVTALVSAGVLVATVALALPASTPPIPGPRSVAELTHVDANGHRLGLMIRGVDTAAPVLLFVPGAPGGSERGGVRRHLAALEQRFVVVTLDRRGGGASYPALDPAATVSPESEVGDIIAVTDQLRRRFGAEKIYLLGHSGGSVLSVLAVQRRPDLFRAYIGTGQGVDVRASDQIFYTDILAWARSTGRTDLARQLVAQGPPPYADVYSYEPIMLHENQAYGDETNAFADLDVPESTLLQKAHTINALLDTWSALYPRMQDVDLRRDAPRLEVPVYLVQGGREMRGLAVIFDQWYGQLQAPVKELTVLESSGHRAIFEEPDRFAAVLDRVLAETSGPPGR</sequence>
<dbReference type="KEGG" id="afs:AFR_20290"/>
<protein>
    <submittedName>
        <fullName evidence="3">Putative aminopeptidase ybaC</fullName>
    </submittedName>
</protein>
<keyword evidence="4" id="KW-1185">Reference proteome</keyword>
<gene>
    <name evidence="3" type="ORF">AFR_20290</name>
</gene>
<keyword evidence="1" id="KW-1133">Transmembrane helix</keyword>
<reference evidence="3 4" key="1">
    <citation type="journal article" date="2014" name="J. Biotechnol.">
        <title>Complete genome sequence of the actinobacterium Actinoplanes friuliensis HAG 010964, producer of the lipopeptide antibiotic friulimycin.</title>
        <authorList>
            <person name="Ruckert C."/>
            <person name="Szczepanowski R."/>
            <person name="Albersmeier A."/>
            <person name="Goesmann A."/>
            <person name="Fischer N."/>
            <person name="Steinkamper A."/>
            <person name="Puhler A."/>
            <person name="Biener R."/>
            <person name="Schwartz D."/>
            <person name="Kalinowski J."/>
        </authorList>
    </citation>
    <scope>NUCLEOTIDE SEQUENCE [LARGE SCALE GENOMIC DNA]</scope>
    <source>
        <strain evidence="3 4">DSM 7358</strain>
    </source>
</reference>
<keyword evidence="3" id="KW-0031">Aminopeptidase</keyword>
<dbReference type="HOGENOM" id="CLU_049285_2_0_11"/>
<dbReference type="Gene3D" id="3.40.50.1820">
    <property type="entry name" value="alpha/beta hydrolase"/>
    <property type="match status" value="1"/>
</dbReference>
<feature type="transmembrane region" description="Helical" evidence="1">
    <location>
        <begin position="48"/>
        <end position="66"/>
    </location>
</feature>
<keyword evidence="1" id="KW-0812">Transmembrane</keyword>